<dbReference type="EC" id="2.1.3.3" evidence="2"/>
<evidence type="ECO:0000256" key="2">
    <source>
        <dbReference type="NCBIfam" id="TIGR00658"/>
    </source>
</evidence>
<dbReference type="GO" id="GO:0019240">
    <property type="term" value="P:citrulline biosynthetic process"/>
    <property type="evidence" value="ECO:0007669"/>
    <property type="project" value="TreeGrafter"/>
</dbReference>
<dbReference type="SUPFAM" id="SSF53671">
    <property type="entry name" value="Aspartate/ornithine carbamoyltransferase"/>
    <property type="match status" value="1"/>
</dbReference>
<dbReference type="NCBIfam" id="TIGR00658">
    <property type="entry name" value="orni_carb_tr"/>
    <property type="match status" value="1"/>
</dbReference>
<dbReference type="GO" id="GO:0042450">
    <property type="term" value="P:L-arginine biosynthetic process via ornithine"/>
    <property type="evidence" value="ECO:0007669"/>
    <property type="project" value="UniProtKB-UniRule"/>
</dbReference>
<evidence type="ECO:0000256" key="3">
    <source>
        <dbReference type="RuleBase" id="RU003634"/>
    </source>
</evidence>
<dbReference type="Gene3D" id="3.40.50.1370">
    <property type="entry name" value="Aspartate/ornithine carbamoyltransferase"/>
    <property type="match status" value="2"/>
</dbReference>
<dbReference type="PRINTS" id="PR00100">
    <property type="entry name" value="AOTCASE"/>
</dbReference>
<dbReference type="NCBIfam" id="NF001986">
    <property type="entry name" value="PRK00779.1"/>
    <property type="match status" value="1"/>
</dbReference>
<dbReference type="InterPro" id="IPR036901">
    <property type="entry name" value="Asp/Orn_carbamoylTrfase_sf"/>
</dbReference>
<proteinExistence type="inferred from homology"/>
<sequence>MNNLLRLVDCTPEEITQILDLADQLKYESRHGIAHTRLSGKSLGLIFHTASTRTRVSFETGIYQLGGQSQYLSADDMQIFNGEPVQDTARTLSRYLSGVVIRTRRQQELEAFARYSTVPIINGMTDLAHPCQVLADLMTIREKYGVLNGLNAAYVGSGNNVCNSFIVGALKMGMKVRVATPPGYGPDNIAKDFAKGNPDCEYSYSPTEAVKDADVVVTGSLLPPGEKASTVQMQKVFRGFTVSEHMLSAAKPDVLLLHSLPANRGFEITEETFEKHAEEIFEEAENRLHVQKAAMVLLMGRGAGRIEPMKKEKFE</sequence>
<organism evidence="6 7">
    <name type="scientific">[Clostridium] aminophilum</name>
    <dbReference type="NCBI Taxonomy" id="1526"/>
    <lineage>
        <taxon>Bacteria</taxon>
        <taxon>Bacillati</taxon>
        <taxon>Bacillota</taxon>
        <taxon>Clostridia</taxon>
        <taxon>Lachnospirales</taxon>
        <taxon>Lachnospiraceae</taxon>
    </lineage>
</organism>
<evidence type="ECO:0000256" key="1">
    <source>
        <dbReference type="ARBA" id="ARBA00022679"/>
    </source>
</evidence>
<dbReference type="Pfam" id="PF02729">
    <property type="entry name" value="OTCace_N"/>
    <property type="match status" value="1"/>
</dbReference>
<evidence type="ECO:0000259" key="4">
    <source>
        <dbReference type="Pfam" id="PF00185"/>
    </source>
</evidence>
<dbReference type="eggNOG" id="COG0078">
    <property type="taxonomic scope" value="Bacteria"/>
</dbReference>
<dbReference type="STRING" id="1526.SAMN02910262_02249"/>
<dbReference type="GO" id="GO:0016597">
    <property type="term" value="F:amino acid binding"/>
    <property type="evidence" value="ECO:0007669"/>
    <property type="project" value="InterPro"/>
</dbReference>
<dbReference type="InterPro" id="IPR006130">
    <property type="entry name" value="Asp/Orn_carbamoylTrfase"/>
</dbReference>
<dbReference type="EMBL" id="FOIL01000015">
    <property type="protein sequence ID" value="SET37273.1"/>
    <property type="molecule type" value="Genomic_DNA"/>
</dbReference>
<reference evidence="6 7" key="1">
    <citation type="submission" date="2016-10" db="EMBL/GenBank/DDBJ databases">
        <authorList>
            <person name="de Groot N.N."/>
        </authorList>
    </citation>
    <scope>NUCLEOTIDE SEQUENCE [LARGE SCALE GENOMIC DNA]</scope>
    <source>
        <strain evidence="6 7">KH1P1</strain>
    </source>
</reference>
<evidence type="ECO:0000313" key="6">
    <source>
        <dbReference type="EMBL" id="SET37273.1"/>
    </source>
</evidence>
<dbReference type="RefSeq" id="WP_074649238.1">
    <property type="nucleotide sequence ID" value="NZ_FOIL01000015.1"/>
</dbReference>
<dbReference type="AlphaFoldDB" id="A0A1I0DXJ0"/>
<comment type="similarity">
    <text evidence="3">Belongs to the aspartate/ornithine carbamoyltransferase superfamily.</text>
</comment>
<protein>
    <recommendedName>
        <fullName evidence="2">Ornithine carbamoyltransferase</fullName>
        <ecNumber evidence="2">2.1.3.3</ecNumber>
    </recommendedName>
</protein>
<dbReference type="Proteomes" id="UP000199820">
    <property type="component" value="Unassembled WGS sequence"/>
</dbReference>
<name>A0A1I0DXJ0_9FIRM</name>
<dbReference type="PANTHER" id="PTHR45753">
    <property type="entry name" value="ORNITHINE CARBAMOYLTRANSFERASE, MITOCHONDRIAL"/>
    <property type="match status" value="1"/>
</dbReference>
<evidence type="ECO:0000313" key="7">
    <source>
        <dbReference type="Proteomes" id="UP000199820"/>
    </source>
</evidence>
<evidence type="ECO:0000259" key="5">
    <source>
        <dbReference type="Pfam" id="PF02729"/>
    </source>
</evidence>
<keyword evidence="1 3" id="KW-0808">Transferase</keyword>
<dbReference type="Pfam" id="PF00185">
    <property type="entry name" value="OTCace"/>
    <property type="match status" value="1"/>
</dbReference>
<feature type="domain" description="Aspartate/ornithine carbamoyltransferase Asp/Orn-binding" evidence="4">
    <location>
        <begin position="149"/>
        <end position="298"/>
    </location>
</feature>
<dbReference type="PRINTS" id="PR00102">
    <property type="entry name" value="OTCASE"/>
</dbReference>
<dbReference type="GO" id="GO:0004585">
    <property type="term" value="F:ornithine carbamoyltransferase activity"/>
    <property type="evidence" value="ECO:0007669"/>
    <property type="project" value="UniProtKB-UniRule"/>
</dbReference>
<keyword evidence="7" id="KW-1185">Reference proteome</keyword>
<accession>A0A1I0DXJ0</accession>
<dbReference type="PANTHER" id="PTHR45753:SF3">
    <property type="entry name" value="ORNITHINE TRANSCARBAMYLASE, MITOCHONDRIAL"/>
    <property type="match status" value="1"/>
</dbReference>
<dbReference type="OrthoDB" id="9802587at2"/>
<feature type="domain" description="Aspartate/ornithine carbamoyltransferase carbamoyl-P binding" evidence="5">
    <location>
        <begin position="3"/>
        <end position="142"/>
    </location>
</feature>
<dbReference type="InterPro" id="IPR006131">
    <property type="entry name" value="Asp_carbamoyltransf_Asp/Orn-bd"/>
</dbReference>
<gene>
    <name evidence="6" type="ORF">SAMN04487771_101514</name>
</gene>
<dbReference type="InterPro" id="IPR002292">
    <property type="entry name" value="Orn/put_carbamltrans"/>
</dbReference>
<dbReference type="InterPro" id="IPR006132">
    <property type="entry name" value="Asp/Orn_carbamoyltranf_P-bd"/>
</dbReference>